<reference evidence="1" key="1">
    <citation type="submission" date="2020-02" db="EMBL/GenBank/DDBJ databases">
        <authorList>
            <person name="Meier V. D."/>
        </authorList>
    </citation>
    <scope>NUCLEOTIDE SEQUENCE</scope>
    <source>
        <strain evidence="1">AVDCRST_MAG95</strain>
    </source>
</reference>
<sequence length="41" mass="4852">MGNPDGHFIRIKQTKIKYTPFVKIFYPYLKRRLGHTDKTAA</sequence>
<dbReference type="AlphaFoldDB" id="A0A6J4H8Z9"/>
<name>A0A6J4H8Z9_9BACT</name>
<protein>
    <submittedName>
        <fullName evidence="1">Uncharacterized protein</fullName>
    </submittedName>
</protein>
<dbReference type="EMBL" id="CADCTJ010000081">
    <property type="protein sequence ID" value="CAA9214865.1"/>
    <property type="molecule type" value="Genomic_DNA"/>
</dbReference>
<gene>
    <name evidence="1" type="ORF">AVDCRST_MAG95-275</name>
</gene>
<accession>A0A6J4H8Z9</accession>
<organism evidence="1">
    <name type="scientific">uncultured Adhaeribacter sp</name>
    <dbReference type="NCBI Taxonomy" id="448109"/>
    <lineage>
        <taxon>Bacteria</taxon>
        <taxon>Pseudomonadati</taxon>
        <taxon>Bacteroidota</taxon>
        <taxon>Cytophagia</taxon>
        <taxon>Cytophagales</taxon>
        <taxon>Hymenobacteraceae</taxon>
        <taxon>Adhaeribacter</taxon>
        <taxon>environmental samples</taxon>
    </lineage>
</organism>
<evidence type="ECO:0000313" key="1">
    <source>
        <dbReference type="EMBL" id="CAA9214865.1"/>
    </source>
</evidence>
<proteinExistence type="predicted"/>